<name>A0ABT9D2K5_9MOLU</name>
<evidence type="ECO:0000256" key="3">
    <source>
        <dbReference type="PIRNR" id="PIRNR002070"/>
    </source>
</evidence>
<sequence>MLNRVLLIGRITKDPEIRFTKETNTPYVIFNLIVDREYTNPEGKKESDIIRCIVWEKQAENLTKYINKGSLLAVEGKVRTEIYEDPNNNQKTNFDTKIVCKNIKFLESKEYSDYKKNKQKNEYSNNLNIERTLSNNRDIKDIKNNKDFNNKEADDDDSLF</sequence>
<dbReference type="PANTHER" id="PTHR10302">
    <property type="entry name" value="SINGLE-STRANDED DNA-BINDING PROTEIN"/>
    <property type="match status" value="1"/>
</dbReference>
<dbReference type="GO" id="GO:0003677">
    <property type="term" value="F:DNA binding"/>
    <property type="evidence" value="ECO:0007669"/>
    <property type="project" value="UniProtKB-KW"/>
</dbReference>
<dbReference type="EMBL" id="JAOSIR010000004">
    <property type="protein sequence ID" value="MDO8059102.1"/>
    <property type="molecule type" value="Genomic_DNA"/>
</dbReference>
<proteinExistence type="inferred from homology"/>
<evidence type="ECO:0000313" key="4">
    <source>
        <dbReference type="EMBL" id="MDO8059102.1"/>
    </source>
</evidence>
<dbReference type="CDD" id="cd04496">
    <property type="entry name" value="SSB_OBF"/>
    <property type="match status" value="1"/>
</dbReference>
<evidence type="ECO:0000256" key="1">
    <source>
        <dbReference type="ARBA" id="ARBA00023125"/>
    </source>
</evidence>
<dbReference type="InterPro" id="IPR011344">
    <property type="entry name" value="ssDNA-bd"/>
</dbReference>
<comment type="caution">
    <text evidence="4">The sequence shown here is derived from an EMBL/GenBank/DDBJ whole genome shotgun (WGS) entry which is preliminary data.</text>
</comment>
<dbReference type="Pfam" id="PF00436">
    <property type="entry name" value="SSB"/>
    <property type="match status" value="1"/>
</dbReference>
<dbReference type="RefSeq" id="WP_304514621.1">
    <property type="nucleotide sequence ID" value="NZ_JAOSIR010000004.1"/>
</dbReference>
<protein>
    <recommendedName>
        <fullName evidence="2 3">Single-stranded DNA-binding protein</fullName>
        <shortName evidence="2">SSB</shortName>
    </recommendedName>
</protein>
<comment type="subunit">
    <text evidence="2">Homotetramer.</text>
</comment>
<accession>A0ABT9D2K5</accession>
<dbReference type="PIRSF" id="PIRSF002070">
    <property type="entry name" value="SSB"/>
    <property type="match status" value="1"/>
</dbReference>
<keyword evidence="5" id="KW-1185">Reference proteome</keyword>
<dbReference type="Proteomes" id="UP001170674">
    <property type="component" value="Unassembled WGS sequence"/>
</dbReference>
<dbReference type="Gene3D" id="2.40.50.140">
    <property type="entry name" value="Nucleic acid-binding proteins"/>
    <property type="match status" value="1"/>
</dbReference>
<reference evidence="4 5" key="1">
    <citation type="journal article" date="2023" name="Int. J. Syst. Evol. Microbiol.">
        <title>The observation of taxonomic boundaries for the 16SrII and 16SrXXV phytoplasmas using genome-based delimitation.</title>
        <authorList>
            <person name="Rodrigues Jardim B."/>
            <person name="Tran-Nguyen L.T.T."/>
            <person name="Gambley C."/>
            <person name="Al-Sadi A.M."/>
            <person name="Al-Subhi A.M."/>
            <person name="Foissac X."/>
            <person name="Salar P."/>
            <person name="Cai H."/>
            <person name="Yang J.Y."/>
            <person name="Davis R."/>
            <person name="Jones L."/>
            <person name="Rodoni B."/>
            <person name="Constable F.E."/>
        </authorList>
    </citation>
    <scope>NUCLEOTIDE SEQUENCE [LARGE SCALE GENOMIC DNA]</scope>
    <source>
        <strain evidence="4">BAWM-OMN-P53</strain>
    </source>
</reference>
<evidence type="ECO:0000313" key="5">
    <source>
        <dbReference type="Proteomes" id="UP001170674"/>
    </source>
</evidence>
<comment type="caution">
    <text evidence="2">Lacks conserved residue(s) required for the propagation of feature annotation.</text>
</comment>
<gene>
    <name evidence="4" type="ORF">OC683_00510</name>
</gene>
<dbReference type="PROSITE" id="PS50935">
    <property type="entry name" value="SSB"/>
    <property type="match status" value="1"/>
</dbReference>
<dbReference type="SUPFAM" id="SSF50249">
    <property type="entry name" value="Nucleic acid-binding proteins"/>
    <property type="match status" value="1"/>
</dbReference>
<dbReference type="HAMAP" id="MF_00984">
    <property type="entry name" value="SSB"/>
    <property type="match status" value="1"/>
</dbReference>
<dbReference type="NCBIfam" id="TIGR00621">
    <property type="entry name" value="ssb"/>
    <property type="match status" value="1"/>
</dbReference>
<dbReference type="InterPro" id="IPR000424">
    <property type="entry name" value="Primosome_PriB/ssb"/>
</dbReference>
<keyword evidence="1 2" id="KW-0238">DNA-binding</keyword>
<dbReference type="PANTHER" id="PTHR10302:SF27">
    <property type="entry name" value="SINGLE-STRANDED DNA-BINDING PROTEIN"/>
    <property type="match status" value="1"/>
</dbReference>
<organism evidence="4 5">
    <name type="scientific">Candidatus Phytoplasma crotalariae</name>
    <dbReference type="NCBI Taxonomy" id="2982627"/>
    <lineage>
        <taxon>Bacteria</taxon>
        <taxon>Bacillati</taxon>
        <taxon>Mycoplasmatota</taxon>
        <taxon>Mollicutes</taxon>
        <taxon>Acholeplasmatales</taxon>
        <taxon>Acholeplasmataceae</taxon>
        <taxon>Candidatus Phytoplasma</taxon>
        <taxon>16SrII (Peanut WB group)</taxon>
    </lineage>
</organism>
<evidence type="ECO:0000256" key="2">
    <source>
        <dbReference type="HAMAP-Rule" id="MF_00984"/>
    </source>
</evidence>
<dbReference type="InterPro" id="IPR012340">
    <property type="entry name" value="NA-bd_OB-fold"/>
</dbReference>